<dbReference type="GO" id="GO:0003677">
    <property type="term" value="F:DNA binding"/>
    <property type="evidence" value="ECO:0007669"/>
    <property type="project" value="InterPro"/>
</dbReference>
<dbReference type="EMBL" id="BONU01000012">
    <property type="protein sequence ID" value="GIG73876.1"/>
    <property type="molecule type" value="Genomic_DNA"/>
</dbReference>
<sequence length="85" mass="8385">MQADLAEATACGASRSGRVRARTGPGGGVLGLHIEPAAMGLSPEELAAEVTEAISAAQHAYGVLADKIMAPVLGFRSTIGGPAVG</sequence>
<dbReference type="Pfam" id="PF02575">
    <property type="entry name" value="YbaB_DNA_bd"/>
    <property type="match status" value="1"/>
</dbReference>
<accession>A0A8J3PKY3</accession>
<dbReference type="InterPro" id="IPR036894">
    <property type="entry name" value="YbaB-like_sf"/>
</dbReference>
<evidence type="ECO:0008006" key="3">
    <source>
        <dbReference type="Google" id="ProtNLM"/>
    </source>
</evidence>
<dbReference type="RefSeq" id="WP_168074434.1">
    <property type="nucleotide sequence ID" value="NZ_BAAAQJ010000008.1"/>
</dbReference>
<gene>
    <name evidence="1" type="ORF">Pfl04_22800</name>
</gene>
<dbReference type="Proteomes" id="UP000653674">
    <property type="component" value="Unassembled WGS sequence"/>
</dbReference>
<organism evidence="1 2">
    <name type="scientific">Planosporangium flavigriseum</name>
    <dbReference type="NCBI Taxonomy" id="373681"/>
    <lineage>
        <taxon>Bacteria</taxon>
        <taxon>Bacillati</taxon>
        <taxon>Actinomycetota</taxon>
        <taxon>Actinomycetes</taxon>
        <taxon>Micromonosporales</taxon>
        <taxon>Micromonosporaceae</taxon>
        <taxon>Planosporangium</taxon>
    </lineage>
</organism>
<name>A0A8J3PKY3_9ACTN</name>
<dbReference type="Gene3D" id="3.30.1310.10">
    <property type="entry name" value="Nucleoid-associated protein YbaB-like domain"/>
    <property type="match status" value="1"/>
</dbReference>
<protein>
    <recommendedName>
        <fullName evidence="3">YbaB/EbfC DNA-binding family protein</fullName>
    </recommendedName>
</protein>
<proteinExistence type="predicted"/>
<dbReference type="InterPro" id="IPR004401">
    <property type="entry name" value="YbaB/EbfC"/>
</dbReference>
<dbReference type="SUPFAM" id="SSF82607">
    <property type="entry name" value="YbaB-like"/>
    <property type="match status" value="1"/>
</dbReference>
<evidence type="ECO:0000313" key="1">
    <source>
        <dbReference type="EMBL" id="GIG73876.1"/>
    </source>
</evidence>
<reference evidence="1" key="1">
    <citation type="submission" date="2021-01" db="EMBL/GenBank/DDBJ databases">
        <title>Whole genome shotgun sequence of Planosporangium flavigriseum NBRC 105377.</title>
        <authorList>
            <person name="Komaki H."/>
            <person name="Tamura T."/>
        </authorList>
    </citation>
    <scope>NUCLEOTIDE SEQUENCE</scope>
    <source>
        <strain evidence="1">NBRC 105377</strain>
    </source>
</reference>
<comment type="caution">
    <text evidence="1">The sequence shown here is derived from an EMBL/GenBank/DDBJ whole genome shotgun (WGS) entry which is preliminary data.</text>
</comment>
<dbReference type="AlphaFoldDB" id="A0A8J3PKY3"/>
<evidence type="ECO:0000313" key="2">
    <source>
        <dbReference type="Proteomes" id="UP000653674"/>
    </source>
</evidence>
<keyword evidence="2" id="KW-1185">Reference proteome</keyword>